<geneLocation type="plasmid" evidence="2 3">
    <name>pTUM19329-1</name>
</geneLocation>
<feature type="signal peptide" evidence="1">
    <location>
        <begin position="1"/>
        <end position="25"/>
    </location>
</feature>
<sequence length="211" mass="24034">MKVNTKGILSVLLAGFCTLTPLSHAKNIGHYGQVFPVIEEDFRQLIMKRLNAMQDNGELLRHQRAIEQRVAAHIIRPKPLYFTTTKTPKTFRINPTVLVSHDVWTPDGTLVAKKGMSINPFNHIKFTKTLFFFNADDTNQVAWVKKHYSDYGHVKFILTGGDIREAVAHFGRIYFDLNGVITSRLHIKHVPSVVNQDGLFWKVTEIGAHDE</sequence>
<dbReference type="InterPro" id="IPR014114">
    <property type="entry name" value="TraW"/>
</dbReference>
<evidence type="ECO:0000256" key="1">
    <source>
        <dbReference type="SAM" id="SignalP"/>
    </source>
</evidence>
<name>A0A6F8TAJ6_9GAMM</name>
<evidence type="ECO:0000313" key="2">
    <source>
        <dbReference type="EMBL" id="BCA97263.1"/>
    </source>
</evidence>
<dbReference type="Proteomes" id="UP000502894">
    <property type="component" value="Plasmid pTUM19329-1"/>
</dbReference>
<dbReference type="EMBL" id="AP022840">
    <property type="protein sequence ID" value="BCA97263.1"/>
    <property type="molecule type" value="Genomic_DNA"/>
</dbReference>
<protein>
    <submittedName>
        <fullName evidence="2">Type-F conjugative transfer system protein TraW</fullName>
    </submittedName>
</protein>
<dbReference type="NCBIfam" id="TIGR02743">
    <property type="entry name" value="TraW"/>
    <property type="match status" value="1"/>
</dbReference>
<keyword evidence="3" id="KW-1185">Reference proteome</keyword>
<evidence type="ECO:0000313" key="3">
    <source>
        <dbReference type="Proteomes" id="UP000502894"/>
    </source>
</evidence>
<dbReference type="RefSeq" id="WP_173238647.1">
    <property type="nucleotide sequence ID" value="NZ_AP022840.1"/>
</dbReference>
<gene>
    <name evidence="2" type="ORF">TUM19329_36240</name>
</gene>
<feature type="chain" id="PRO_5026172204" evidence="1">
    <location>
        <begin position="26"/>
        <end position="211"/>
    </location>
</feature>
<reference evidence="2" key="1">
    <citation type="journal article" date="2020" name="Microbiol. Resour. Announc.">
        <title>Complete Genome Sequence of Novel Psychrotolerant Legionella Strain TUM19329, Isolated from Antarctic Lake Sediment.</title>
        <authorList>
            <person name="Shimada S."/>
            <person name="Nakai R."/>
            <person name="Aoki K."/>
            <person name="Shimoeda N."/>
            <person name="Ohno G."/>
            <person name="Miyazaki Y."/>
            <person name="Kudoh S."/>
            <person name="Imura S."/>
            <person name="Watanabe K."/>
            <person name="Ishii Y."/>
            <person name="Tateda K."/>
        </authorList>
    </citation>
    <scope>NUCLEOTIDE SEQUENCE [LARGE SCALE GENOMIC DNA]</scope>
    <source>
        <strain evidence="2">TUM19329</strain>
        <plasmid evidence="2">pTUM19329-1</plasmid>
    </source>
</reference>
<organism evidence="2 3">
    <name type="scientific">Legionella antarctica</name>
    <dbReference type="NCBI Taxonomy" id="2708020"/>
    <lineage>
        <taxon>Bacteria</taxon>
        <taxon>Pseudomonadati</taxon>
        <taxon>Pseudomonadota</taxon>
        <taxon>Gammaproteobacteria</taxon>
        <taxon>Legionellales</taxon>
        <taxon>Legionellaceae</taxon>
        <taxon>Legionella</taxon>
    </lineage>
</organism>
<keyword evidence="1" id="KW-0732">Signal</keyword>
<dbReference type="AlphaFoldDB" id="A0A6F8TAJ6"/>
<keyword evidence="2" id="KW-0614">Plasmid</keyword>
<proteinExistence type="predicted"/>
<dbReference type="KEGG" id="lant:TUM19329_36240"/>
<accession>A0A6F8TAJ6</accession>